<dbReference type="Ensembl" id="ENSCAFT00030008039.1">
    <property type="protein sequence ID" value="ENSCAFP00030007062.1"/>
    <property type="gene ID" value="ENSCAFG00030004369.1"/>
</dbReference>
<feature type="domain" description="SCP" evidence="3">
    <location>
        <begin position="32"/>
        <end position="165"/>
    </location>
</feature>
<dbReference type="Ensembl" id="ENSCAFT00040024037.1">
    <property type="protein sequence ID" value="ENSCAFP00040020877.1"/>
    <property type="gene ID" value="ENSCAFG00040013026.1"/>
</dbReference>
<feature type="signal peptide" evidence="2">
    <location>
        <begin position="1"/>
        <end position="22"/>
    </location>
</feature>
<dbReference type="InterPro" id="IPR014044">
    <property type="entry name" value="CAP_dom"/>
</dbReference>
<dbReference type="AlphaFoldDB" id="A0A8C0SHQ8"/>
<evidence type="ECO:0000256" key="2">
    <source>
        <dbReference type="SAM" id="SignalP"/>
    </source>
</evidence>
<proteinExistence type="predicted"/>
<dbReference type="Pfam" id="PF00188">
    <property type="entry name" value="CAP"/>
    <property type="match status" value="1"/>
</dbReference>
<dbReference type="SMART" id="SM00198">
    <property type="entry name" value="SCP"/>
    <property type="match status" value="1"/>
</dbReference>
<reference evidence="5" key="3">
    <citation type="submission" date="2025-05" db="UniProtKB">
        <authorList>
            <consortium name="Ensembl"/>
        </authorList>
    </citation>
    <scope>IDENTIFICATION</scope>
</reference>
<evidence type="ECO:0000313" key="4">
    <source>
        <dbReference type="Ensembl" id="ENSCAFP00030007062.1"/>
    </source>
</evidence>
<accession>A0A8C0SHQ8</accession>
<evidence type="ECO:0000313" key="5">
    <source>
        <dbReference type="Ensembl" id="ENSCAFP00040020877.1"/>
    </source>
</evidence>
<evidence type="ECO:0000259" key="3">
    <source>
        <dbReference type="SMART" id="SM00198"/>
    </source>
</evidence>
<dbReference type="SUPFAM" id="SSF55797">
    <property type="entry name" value="PR-1-like"/>
    <property type="match status" value="1"/>
</dbReference>
<evidence type="ECO:0000313" key="6">
    <source>
        <dbReference type="Proteomes" id="UP000694542"/>
    </source>
</evidence>
<dbReference type="PANTHER" id="PTHR10334">
    <property type="entry name" value="CYSTEINE-RICH SECRETORY PROTEIN-RELATED"/>
    <property type="match status" value="1"/>
</dbReference>
<dbReference type="Proteomes" id="UP000694429">
    <property type="component" value="Chromosome 10"/>
</dbReference>
<dbReference type="InterPro" id="IPR001283">
    <property type="entry name" value="CRISP-related"/>
</dbReference>
<dbReference type="Gene3D" id="3.40.33.10">
    <property type="entry name" value="CAP"/>
    <property type="match status" value="1"/>
</dbReference>
<protein>
    <recommendedName>
        <fullName evidence="3">SCP domain-containing protein</fullName>
    </recommendedName>
</protein>
<feature type="region of interest" description="Disordered" evidence="1">
    <location>
        <begin position="178"/>
        <end position="197"/>
    </location>
</feature>
<keyword evidence="2" id="KW-0732">Signal</keyword>
<organism evidence="5 6">
    <name type="scientific">Canis lupus familiaris</name>
    <name type="common">Dog</name>
    <name type="synonym">Canis familiaris</name>
    <dbReference type="NCBI Taxonomy" id="9615"/>
    <lineage>
        <taxon>Eukaryota</taxon>
        <taxon>Metazoa</taxon>
        <taxon>Chordata</taxon>
        <taxon>Craniata</taxon>
        <taxon>Vertebrata</taxon>
        <taxon>Euteleostomi</taxon>
        <taxon>Mammalia</taxon>
        <taxon>Eutheria</taxon>
        <taxon>Laurasiatheria</taxon>
        <taxon>Carnivora</taxon>
        <taxon>Caniformia</taxon>
        <taxon>Canidae</taxon>
        <taxon>Canis</taxon>
    </lineage>
</organism>
<dbReference type="InterPro" id="IPR035940">
    <property type="entry name" value="CAP_sf"/>
</dbReference>
<feature type="chain" id="PRO_5044673491" description="SCP domain-containing protein" evidence="2">
    <location>
        <begin position="23"/>
        <end position="233"/>
    </location>
</feature>
<reference evidence="5" key="1">
    <citation type="submission" date="2018-10" db="EMBL/GenBank/DDBJ databases">
        <title>De novo assembly of a Great Dane genome.</title>
        <authorList>
            <person name="Kidd J.M."/>
            <person name="Pendleton A.L."/>
            <person name="Shen F."/>
            <person name="Emery S."/>
        </authorList>
    </citation>
    <scope>NUCLEOTIDE SEQUENCE [LARGE SCALE GENOMIC DNA]</scope>
    <source>
        <strain evidence="5">Great Dane</strain>
    </source>
</reference>
<dbReference type="PRINTS" id="PR00837">
    <property type="entry name" value="V5TPXLIKE"/>
</dbReference>
<sequence length="233" mass="26172">MRVALAMAAWIVALLPRDGVPARTLPGIEDEAFSQACVRAHNKFRSEVSPRASDMLYMTWDPALARIAKAWARKCRFEHNGQLHSKTLHPNFTSVGENIWTGSVSIFSVSSAITSWYDEVHDYDFQTQKCNKVCGHYTQRLSCARRHVRRPPMTGLCRPLQNRARESSLRPNIVQRLQLPSREREQESGVGQGVEDTGGAWPLGGDLFQERRVLVDVRGDMPGATWRSGQGAL</sequence>
<evidence type="ECO:0000256" key="1">
    <source>
        <dbReference type="SAM" id="MobiDB-lite"/>
    </source>
</evidence>
<dbReference type="Proteomes" id="UP000694542">
    <property type="component" value="Chromosome 10"/>
</dbReference>
<name>A0A8C0SHQ8_CANLF</name>
<reference evidence="4" key="2">
    <citation type="submission" date="2019-03" db="EMBL/GenBank/DDBJ databases">
        <authorList>
            <person name="Warren W.C."/>
            <person name="Johnson G.S."/>
        </authorList>
    </citation>
    <scope>NUCLEOTIDE SEQUENCE [LARGE SCALE GENOMIC DNA]</scope>
    <source>
        <strain evidence="4">Basenji</strain>
    </source>
</reference>